<dbReference type="Proteomes" id="UP000011115">
    <property type="component" value="Unassembled WGS sequence"/>
</dbReference>
<dbReference type="EnsemblPlants" id="PGSC0003DMT400096403">
    <property type="protein sequence ID" value="PGSC0003DMT400096403"/>
    <property type="gene ID" value="PGSC0003DMG400045974"/>
</dbReference>
<reference evidence="3" key="1">
    <citation type="journal article" date="2011" name="Nature">
        <title>Genome sequence and analysis of the tuber crop potato.</title>
        <authorList>
            <consortium name="The Potato Genome Sequencing Consortium"/>
        </authorList>
    </citation>
    <scope>NUCLEOTIDE SEQUENCE [LARGE SCALE GENOMIC DNA]</scope>
    <source>
        <strain evidence="3">cv. DM1-3 516 R44</strain>
    </source>
</reference>
<evidence type="ECO:0000313" key="3">
    <source>
        <dbReference type="Proteomes" id="UP000011115"/>
    </source>
</evidence>
<feature type="compositionally biased region" description="Polar residues" evidence="1">
    <location>
        <begin position="86"/>
        <end position="95"/>
    </location>
</feature>
<evidence type="ECO:0000256" key="1">
    <source>
        <dbReference type="SAM" id="MobiDB-lite"/>
    </source>
</evidence>
<feature type="region of interest" description="Disordered" evidence="1">
    <location>
        <begin position="86"/>
        <end position="117"/>
    </location>
</feature>
<keyword evidence="3" id="KW-1185">Reference proteome</keyword>
<proteinExistence type="predicted"/>
<dbReference type="HOGENOM" id="CLU_1083394_0_0_1"/>
<name>M1DYC7_SOLTU</name>
<dbReference type="PaxDb" id="4113-PGSC0003DMT400096403"/>
<dbReference type="InParanoid" id="M1DYC7"/>
<feature type="compositionally biased region" description="Low complexity" evidence="1">
    <location>
        <begin position="96"/>
        <end position="117"/>
    </location>
</feature>
<reference evidence="2" key="2">
    <citation type="submission" date="2015-06" db="UniProtKB">
        <authorList>
            <consortium name="EnsemblPlants"/>
        </authorList>
    </citation>
    <scope>IDENTIFICATION</scope>
    <source>
        <strain evidence="2">DM1-3 516 R44</strain>
    </source>
</reference>
<evidence type="ECO:0000313" key="2">
    <source>
        <dbReference type="EnsemblPlants" id="PGSC0003DMT400096403"/>
    </source>
</evidence>
<dbReference type="AlphaFoldDB" id="M1DYC7"/>
<organism evidence="2 3">
    <name type="scientific">Solanum tuberosum</name>
    <name type="common">Potato</name>
    <dbReference type="NCBI Taxonomy" id="4113"/>
    <lineage>
        <taxon>Eukaryota</taxon>
        <taxon>Viridiplantae</taxon>
        <taxon>Streptophyta</taxon>
        <taxon>Embryophyta</taxon>
        <taxon>Tracheophyta</taxon>
        <taxon>Spermatophyta</taxon>
        <taxon>Magnoliopsida</taxon>
        <taxon>eudicotyledons</taxon>
        <taxon>Gunneridae</taxon>
        <taxon>Pentapetalae</taxon>
        <taxon>asterids</taxon>
        <taxon>lamiids</taxon>
        <taxon>Solanales</taxon>
        <taxon>Solanaceae</taxon>
        <taxon>Solanoideae</taxon>
        <taxon>Solaneae</taxon>
        <taxon>Solanum</taxon>
    </lineage>
</organism>
<accession>M1DYC7</accession>
<dbReference type="Gramene" id="PGSC0003DMT400096403">
    <property type="protein sequence ID" value="PGSC0003DMT400096403"/>
    <property type="gene ID" value="PGSC0003DMG400045974"/>
</dbReference>
<protein>
    <submittedName>
        <fullName evidence="2">Integrase core domain containing protein</fullName>
    </submittedName>
</protein>
<sequence>MNGVRRSQDTVENGQICGLEIKECLKPGIDPIHETPSMDCRSSSLLDALEYFTKCETTEVDYGTMASKKLVTYIKRESQNLLPLASASSSKNGYTSGSVSAHASGSESSHNSGFESAHAAGSIAKSATSSDKSEQMVSLSKADNQLTWNRVVIVVALVARLEIDFPSMLVTEIHEKASFEMRQMWRHHIESPRLRYLPWAQILQTRWSRHMAVIPLNQATPILSRPPLLRPLVGLQADPGQHHRQEMPLSQWPEYKN</sequence>